<reference evidence="3" key="1">
    <citation type="submission" date="2015-07" db="EMBL/GenBank/DDBJ databases">
        <title>Whole genome sequence of an Ensifer adhaerens strain isolated from a cave pool in the Wind Cave National Park.</title>
        <authorList>
            <person name="Eng W.W.H."/>
            <person name="Gan H.M."/>
            <person name="Barton H.A."/>
            <person name="Savka M.A."/>
        </authorList>
    </citation>
    <scope>NUCLEOTIDE SEQUENCE [LARGE SCALE GENOMIC DNA]</scope>
    <source>
        <strain evidence="3">SD006</strain>
    </source>
</reference>
<dbReference type="SUPFAM" id="SSF53474">
    <property type="entry name" value="alpha/beta-Hydrolases"/>
    <property type="match status" value="1"/>
</dbReference>
<feature type="domain" description="AB hydrolase-1" evidence="1">
    <location>
        <begin position="88"/>
        <end position="283"/>
    </location>
</feature>
<dbReference type="PATRIC" id="fig|106592.7.peg.1001"/>
<dbReference type="PANTHER" id="PTHR42886:SF29">
    <property type="entry name" value="PUMMELIG, ISOFORM A"/>
    <property type="match status" value="1"/>
</dbReference>
<organism evidence="2 3">
    <name type="scientific">Ensifer adhaerens</name>
    <name type="common">Sinorhizobium morelense</name>
    <dbReference type="NCBI Taxonomy" id="106592"/>
    <lineage>
        <taxon>Bacteria</taxon>
        <taxon>Pseudomonadati</taxon>
        <taxon>Pseudomonadota</taxon>
        <taxon>Alphaproteobacteria</taxon>
        <taxon>Hyphomicrobiales</taxon>
        <taxon>Rhizobiaceae</taxon>
        <taxon>Sinorhizobium/Ensifer group</taxon>
        <taxon>Ensifer</taxon>
    </lineage>
</organism>
<dbReference type="Pfam" id="PF12697">
    <property type="entry name" value="Abhydrolase_6"/>
    <property type="match status" value="1"/>
</dbReference>
<dbReference type="InterPro" id="IPR029058">
    <property type="entry name" value="AB_hydrolase_fold"/>
</dbReference>
<dbReference type="Gene3D" id="3.40.50.1820">
    <property type="entry name" value="alpha/beta hydrolase"/>
    <property type="match status" value="1"/>
</dbReference>
<evidence type="ECO:0000313" key="2">
    <source>
        <dbReference type="EMBL" id="KOF22788.1"/>
    </source>
</evidence>
<comment type="caution">
    <text evidence="2">The sequence shown here is derived from an EMBL/GenBank/DDBJ whole genome shotgun (WGS) entry which is preliminary data.</text>
</comment>
<keyword evidence="2" id="KW-0378">Hydrolase</keyword>
<dbReference type="OrthoDB" id="9785847at2"/>
<dbReference type="Proteomes" id="UP000037425">
    <property type="component" value="Unassembled WGS sequence"/>
</dbReference>
<dbReference type="AlphaFoldDB" id="A0A0L8C7N6"/>
<dbReference type="PANTHER" id="PTHR42886">
    <property type="entry name" value="RE40534P-RELATED"/>
    <property type="match status" value="1"/>
</dbReference>
<evidence type="ECO:0000313" key="3">
    <source>
        <dbReference type="Proteomes" id="UP000037425"/>
    </source>
</evidence>
<name>A0A0L8C7N6_ENSAD</name>
<proteinExistence type="predicted"/>
<gene>
    <name evidence="2" type="ORF">AC244_04695</name>
</gene>
<dbReference type="GO" id="GO:0016787">
    <property type="term" value="F:hydrolase activity"/>
    <property type="evidence" value="ECO:0007669"/>
    <property type="project" value="UniProtKB-KW"/>
</dbReference>
<sequence length="302" mass="31938">MASFAIKVIRHALAGVSVISPEAAGRLAFKLFSVTPGRKPKSAKERAALAAAVPVIAKGKPVTLSYAGGWVMARHFVGPRNAANAKRVLLVHGWGSRSDYLAPMIEGLVAGGAEVVTLDWPGHGASPGRTLTMPAAVRAIDAAWRHFGGFDVSVGHSFGGASLACAAGGVVCDVPSHVAKKLVLIGAPSEMTWLFKGFGKVLRLSSKTQRAFEAVVERLSGRRLEDFDAAKILEVRAVPTLIIHAEDDKEVSAEHARRYAAAGPNVELHWANGYGHRRIVSAAPVIDRINAFVHGEDRKAAA</sequence>
<dbReference type="RefSeq" id="WP_053247582.1">
    <property type="nucleotide sequence ID" value="NZ_LGAP01000001.1"/>
</dbReference>
<dbReference type="EMBL" id="LGAP01000001">
    <property type="protein sequence ID" value="KOF22788.1"/>
    <property type="molecule type" value="Genomic_DNA"/>
</dbReference>
<evidence type="ECO:0000259" key="1">
    <source>
        <dbReference type="Pfam" id="PF12697"/>
    </source>
</evidence>
<accession>A0A0L8C7N6</accession>
<protein>
    <submittedName>
        <fullName evidence="2">Hydrolase</fullName>
    </submittedName>
</protein>
<dbReference type="InterPro" id="IPR000073">
    <property type="entry name" value="AB_hydrolase_1"/>
</dbReference>